<evidence type="ECO:0000259" key="1">
    <source>
        <dbReference type="Pfam" id="PF04909"/>
    </source>
</evidence>
<dbReference type="GO" id="GO:0016787">
    <property type="term" value="F:hydrolase activity"/>
    <property type="evidence" value="ECO:0007669"/>
    <property type="project" value="InterPro"/>
</dbReference>
<name>A0A381Q6D8_9ZZZZ</name>
<protein>
    <recommendedName>
        <fullName evidence="1">Amidohydrolase-related domain-containing protein</fullName>
    </recommendedName>
</protein>
<reference evidence="2" key="1">
    <citation type="submission" date="2018-05" db="EMBL/GenBank/DDBJ databases">
        <authorList>
            <person name="Lanie J.A."/>
            <person name="Ng W.-L."/>
            <person name="Kazmierczak K.M."/>
            <person name="Andrzejewski T.M."/>
            <person name="Davidsen T.M."/>
            <person name="Wayne K.J."/>
            <person name="Tettelin H."/>
            <person name="Glass J.I."/>
            <person name="Rusch D."/>
            <person name="Podicherti R."/>
            <person name="Tsui H.-C.T."/>
            <person name="Winkler M.E."/>
        </authorList>
    </citation>
    <scope>NUCLEOTIDE SEQUENCE</scope>
</reference>
<dbReference type="SUPFAM" id="SSF51556">
    <property type="entry name" value="Metallo-dependent hydrolases"/>
    <property type="match status" value="1"/>
</dbReference>
<dbReference type="InterPro" id="IPR032466">
    <property type="entry name" value="Metal_Hydrolase"/>
</dbReference>
<feature type="domain" description="Amidohydrolase-related" evidence="1">
    <location>
        <begin position="149"/>
        <end position="305"/>
    </location>
</feature>
<accession>A0A381Q6D8</accession>
<evidence type="ECO:0000313" key="2">
    <source>
        <dbReference type="EMBL" id="SUZ74916.1"/>
    </source>
</evidence>
<dbReference type="InterPro" id="IPR006680">
    <property type="entry name" value="Amidohydro-rel"/>
</dbReference>
<sequence>VLRFLRTSLLGLLALSVTGWVIWVLTPTLARVVDVPTTDYLDMHVHTAGIGVGGSGAFVNEAMRSSYKFPIYLYALGVSMEEIEEQGDVVVLRNISRQIGESRRVARAVVLAMDGVVNARGELDVDQTQIYVPNSFLMRELPRFENLEFGASVNPYRLDAVDRLERVADGGALLVKWIPNIMHIDPADEAIIPFYRKLVELDMPLLTHTGQERSFAHARDELGDPDRLRLPLSLGVRVMAAHIGSTGMNDGISNYERLNAMIETFPNLAVGISSLTQFNRRNSLAHALTREELNERMYYGTDWPLQFFPLVSPLFHLNHIGWREARSIVAIDNVWDRDVALKEAMGVPTVVFERTSAYFSRRPDEHQ</sequence>
<dbReference type="EMBL" id="UINC01001227">
    <property type="protein sequence ID" value="SUZ74916.1"/>
    <property type="molecule type" value="Genomic_DNA"/>
</dbReference>
<gene>
    <name evidence="2" type="ORF">METZ01_LOCUS27770</name>
</gene>
<proteinExistence type="predicted"/>
<dbReference type="AlphaFoldDB" id="A0A381Q6D8"/>
<dbReference type="Gene3D" id="3.20.20.140">
    <property type="entry name" value="Metal-dependent hydrolases"/>
    <property type="match status" value="1"/>
</dbReference>
<dbReference type="Pfam" id="PF04909">
    <property type="entry name" value="Amidohydro_2"/>
    <property type="match status" value="1"/>
</dbReference>
<organism evidence="2">
    <name type="scientific">marine metagenome</name>
    <dbReference type="NCBI Taxonomy" id="408172"/>
    <lineage>
        <taxon>unclassified sequences</taxon>
        <taxon>metagenomes</taxon>
        <taxon>ecological metagenomes</taxon>
    </lineage>
</organism>
<feature type="non-terminal residue" evidence="2">
    <location>
        <position position="1"/>
    </location>
</feature>